<dbReference type="OrthoDB" id="194358at2759"/>
<feature type="transmembrane region" description="Helical" evidence="2">
    <location>
        <begin position="284"/>
        <end position="303"/>
    </location>
</feature>
<keyword evidence="2" id="KW-1133">Transmembrane helix</keyword>
<reference evidence="4" key="1">
    <citation type="submission" date="2020-10" db="EMBL/GenBank/DDBJ databases">
        <title>Genome Sequence of Monilinia vaccinii-corymbosi Sheds Light on Mummy Berry Disease Infection of Blueberry and Mating Type.</title>
        <authorList>
            <person name="Yow A.G."/>
            <person name="Zhang Y."/>
            <person name="Bansal K."/>
            <person name="Eacker S.M."/>
            <person name="Sullivan S."/>
            <person name="Liachko I."/>
            <person name="Cubeta M.A."/>
            <person name="Rollins J.A."/>
            <person name="Ashrafi H."/>
        </authorList>
    </citation>
    <scope>NUCLEOTIDE SEQUENCE</scope>
    <source>
        <strain evidence="4">RL-1</strain>
    </source>
</reference>
<proteinExistence type="predicted"/>
<feature type="region of interest" description="Disordered" evidence="1">
    <location>
        <begin position="182"/>
        <end position="230"/>
    </location>
</feature>
<keyword evidence="5" id="KW-1185">Reference proteome</keyword>
<evidence type="ECO:0000256" key="2">
    <source>
        <dbReference type="SAM" id="Phobius"/>
    </source>
</evidence>
<keyword evidence="2" id="KW-0812">Transmembrane</keyword>
<sequence length="768" mass="84850">MQRSIFLLLFIASRAEAGGTDVTNNLLSDLAPLLALFGDTFAQRFLRESFTWLDHIIFAMAPLGILTVIIGAIRVGGPPLLKALIGRARENRASAELDFMSSTSHEVSELWNGDGIVRTIGNGKVQQILFLKDRGASNNLGLYTLSLAENEGLMTRKAYRGPLVQKMKRSWEKARKLWKTLMKSVRPDNNGSNHDRPQVGEEHQNDSKRNNYKRGKSGSDDLDRAPNISLNIHPKQNRRELFVAAVLGIVLQISVIIFSAFVAYDNRFGAMVGGRPSAYAFPTLASGTAVLVFGMGICSLVIGESTDESVWEPKLDENSTTIKVKGNHQPNSDDVEKGDRRRQEIRVFWLQKRFVVSDQTFDSYMLVAGMEKELIMTSCRSSDDSSDGNSSHSTSQDCSEQARTPPAFRTPSSDPISQRIATSPLLGSTAQKPLSSSKPMPPNKPASILINTLCVVGASTGIIVFLVAILIMTIIRAIIRRGMLDRPIAVKIPEKYEMDWLALRIGSNPNFLRDLSISGDPSNTSTCDIPADDCEVSFWKVSNEITPPTQAVLGSEPITSESLAQDVCNIRGCLQKLVSSLEASTNASMQQDLPDIRRLLEDNTALWKPSRKEPVAQDVHTIQECLQKITASWKPTIKETAAQEVLTMLKRLQELTGWLKLIGWLEPSKESSRAQDVVNVRKRLQELTPGRSNPEIKASAASVAIAIEKIMALFSGWPGSTFYWLIDVQIEESTANAANKVKLKVTKRPEEKDSWHVSTSDIESIMSL</sequence>
<evidence type="ECO:0000313" key="5">
    <source>
        <dbReference type="Proteomes" id="UP000672032"/>
    </source>
</evidence>
<feature type="transmembrane region" description="Helical" evidence="2">
    <location>
        <begin position="56"/>
        <end position="77"/>
    </location>
</feature>
<keyword evidence="2" id="KW-0472">Membrane</keyword>
<keyword evidence="3" id="KW-0732">Signal</keyword>
<accession>A0A8A3PN72</accession>
<organism evidence="4 5">
    <name type="scientific">Monilinia vaccinii-corymbosi</name>
    <dbReference type="NCBI Taxonomy" id="61207"/>
    <lineage>
        <taxon>Eukaryota</taxon>
        <taxon>Fungi</taxon>
        <taxon>Dikarya</taxon>
        <taxon>Ascomycota</taxon>
        <taxon>Pezizomycotina</taxon>
        <taxon>Leotiomycetes</taxon>
        <taxon>Helotiales</taxon>
        <taxon>Sclerotiniaceae</taxon>
        <taxon>Monilinia</taxon>
    </lineage>
</organism>
<evidence type="ECO:0000313" key="4">
    <source>
        <dbReference type="EMBL" id="QSZ36453.1"/>
    </source>
</evidence>
<feature type="compositionally biased region" description="Basic and acidic residues" evidence="1">
    <location>
        <begin position="193"/>
        <end position="209"/>
    </location>
</feature>
<feature type="region of interest" description="Disordered" evidence="1">
    <location>
        <begin position="378"/>
        <end position="422"/>
    </location>
</feature>
<protein>
    <submittedName>
        <fullName evidence="4">Uncharacterized protein</fullName>
    </submittedName>
</protein>
<feature type="transmembrane region" description="Helical" evidence="2">
    <location>
        <begin position="448"/>
        <end position="475"/>
    </location>
</feature>
<evidence type="ECO:0000256" key="1">
    <source>
        <dbReference type="SAM" id="MobiDB-lite"/>
    </source>
</evidence>
<gene>
    <name evidence="4" type="ORF">DSL72_006332</name>
</gene>
<name>A0A8A3PN72_9HELO</name>
<feature type="chain" id="PRO_5032425215" evidence="3">
    <location>
        <begin position="18"/>
        <end position="768"/>
    </location>
</feature>
<dbReference type="Proteomes" id="UP000672032">
    <property type="component" value="Chromosome 7"/>
</dbReference>
<dbReference type="EMBL" id="CP063411">
    <property type="protein sequence ID" value="QSZ36453.1"/>
    <property type="molecule type" value="Genomic_DNA"/>
</dbReference>
<feature type="signal peptide" evidence="3">
    <location>
        <begin position="1"/>
        <end position="17"/>
    </location>
</feature>
<feature type="compositionally biased region" description="Low complexity" evidence="1">
    <location>
        <begin position="387"/>
        <end position="397"/>
    </location>
</feature>
<dbReference type="AlphaFoldDB" id="A0A8A3PN72"/>
<evidence type="ECO:0000256" key="3">
    <source>
        <dbReference type="SAM" id="SignalP"/>
    </source>
</evidence>
<feature type="compositionally biased region" description="Polar residues" evidence="1">
    <location>
        <begin position="410"/>
        <end position="422"/>
    </location>
</feature>
<feature type="transmembrane region" description="Helical" evidence="2">
    <location>
        <begin position="241"/>
        <end position="264"/>
    </location>
</feature>